<reference evidence="2" key="1">
    <citation type="submission" date="2009-10" db="EMBL/GenBank/DDBJ databases">
        <title>Diversity of trophic interactions inside an arsenic-rich microbial ecosystem.</title>
        <authorList>
            <person name="Bertin P.N."/>
            <person name="Heinrich-Salmeron A."/>
            <person name="Pelletier E."/>
            <person name="Goulhen-Chollet F."/>
            <person name="Arsene-Ploetze F."/>
            <person name="Gallien S."/>
            <person name="Calteau A."/>
            <person name="Vallenet D."/>
            <person name="Casiot C."/>
            <person name="Chane-Woon-Ming B."/>
            <person name="Giloteaux L."/>
            <person name="Barakat M."/>
            <person name="Bonnefoy V."/>
            <person name="Bruneel O."/>
            <person name="Chandler M."/>
            <person name="Cleiss J."/>
            <person name="Duran R."/>
            <person name="Elbaz-Poulichet F."/>
            <person name="Fonknechten N."/>
            <person name="Lauga B."/>
            <person name="Mornico D."/>
            <person name="Ortet P."/>
            <person name="Schaeffer C."/>
            <person name="Siguier P."/>
            <person name="Alexander Thil Smith A."/>
            <person name="Van Dorsselaer A."/>
            <person name="Weissenbach J."/>
            <person name="Medigue C."/>
            <person name="Le Paslier D."/>
        </authorList>
    </citation>
    <scope>NUCLEOTIDE SEQUENCE</scope>
</reference>
<accession>E6Q8V4</accession>
<evidence type="ECO:0000256" key="1">
    <source>
        <dbReference type="SAM" id="Phobius"/>
    </source>
</evidence>
<gene>
    <name evidence="2" type="ORF">CARN5_2960</name>
</gene>
<keyword evidence="1" id="KW-0472">Membrane</keyword>
<dbReference type="AlphaFoldDB" id="E6Q8V4"/>
<protein>
    <submittedName>
        <fullName evidence="2">Uncharacterized protein</fullName>
    </submittedName>
</protein>
<dbReference type="EMBL" id="CABP01000016">
    <property type="protein sequence ID" value="CBI03630.1"/>
    <property type="molecule type" value="Genomic_DNA"/>
</dbReference>
<name>E6Q8V4_9ZZZZ</name>
<evidence type="ECO:0000313" key="2">
    <source>
        <dbReference type="EMBL" id="CBI03630.1"/>
    </source>
</evidence>
<keyword evidence="1" id="KW-0812">Transmembrane</keyword>
<feature type="transmembrane region" description="Helical" evidence="1">
    <location>
        <begin position="38"/>
        <end position="56"/>
    </location>
</feature>
<proteinExistence type="predicted"/>
<keyword evidence="1" id="KW-1133">Transmembrane helix</keyword>
<sequence>MKSIELEMQLDKAGIKESVAGVVIVWVHDTADSLITNPWGYCAVLAAAASLTFWLFH</sequence>
<organism evidence="2">
    <name type="scientific">mine drainage metagenome</name>
    <dbReference type="NCBI Taxonomy" id="410659"/>
    <lineage>
        <taxon>unclassified sequences</taxon>
        <taxon>metagenomes</taxon>
        <taxon>ecological metagenomes</taxon>
    </lineage>
</organism>
<comment type="caution">
    <text evidence="2">The sequence shown here is derived from an EMBL/GenBank/DDBJ whole genome shotgun (WGS) entry which is preliminary data.</text>
</comment>